<reference evidence="4" key="1">
    <citation type="journal article" date="2020" name="bioRxiv">
        <title>A rank-normalized archaeal taxonomy based on genome phylogeny resolves widespread incomplete and uneven classifications.</title>
        <authorList>
            <person name="Rinke C."/>
            <person name="Chuvochina M."/>
            <person name="Mussig A.J."/>
            <person name="Chaumeil P.-A."/>
            <person name="Waite D.W."/>
            <person name="Whitman W.B."/>
            <person name="Parks D.H."/>
            <person name="Hugenholtz P."/>
        </authorList>
    </citation>
    <scope>NUCLEOTIDE SEQUENCE [LARGE SCALE GENOMIC DNA]</scope>
</reference>
<evidence type="ECO:0000259" key="2">
    <source>
        <dbReference type="Pfam" id="PF00437"/>
    </source>
</evidence>
<dbReference type="GO" id="GO:0016887">
    <property type="term" value="F:ATP hydrolysis activity"/>
    <property type="evidence" value="ECO:0007669"/>
    <property type="project" value="InterPro"/>
</dbReference>
<dbReference type="CDD" id="cd01130">
    <property type="entry name" value="VirB11-like_ATPase"/>
    <property type="match status" value="1"/>
</dbReference>
<name>A0A7J4IYW1_9ARCH</name>
<dbReference type="AlphaFoldDB" id="A0A7J4IYW1"/>
<accession>A0A7J4IYW1</accession>
<protein>
    <submittedName>
        <fullName evidence="3">CpaF family protein</fullName>
    </submittedName>
</protein>
<evidence type="ECO:0000256" key="1">
    <source>
        <dbReference type="ARBA" id="ARBA00006611"/>
    </source>
</evidence>
<evidence type="ECO:0000313" key="4">
    <source>
        <dbReference type="Proteomes" id="UP000565078"/>
    </source>
</evidence>
<comment type="caution">
    <text evidence="3">The sequence shown here is derived from an EMBL/GenBank/DDBJ whole genome shotgun (WGS) entry which is preliminary data.</text>
</comment>
<dbReference type="InterPro" id="IPR050921">
    <property type="entry name" value="T4SS_GSP_E_ATPase"/>
</dbReference>
<feature type="domain" description="Bacterial type II secretion system protein E" evidence="2">
    <location>
        <begin position="171"/>
        <end position="387"/>
    </location>
</feature>
<dbReference type="PANTHER" id="PTHR30486:SF15">
    <property type="entry name" value="TYPE II_IV SECRETION SYSTEM ATPASE"/>
    <property type="match status" value="1"/>
</dbReference>
<organism evidence="3 4">
    <name type="scientific">Candidatus Iainarchaeum sp</name>
    <dbReference type="NCBI Taxonomy" id="3101447"/>
    <lineage>
        <taxon>Archaea</taxon>
        <taxon>Candidatus Iainarchaeota</taxon>
        <taxon>Candidatus Iainarchaeia</taxon>
        <taxon>Candidatus Iainarchaeales</taxon>
        <taxon>Candidatus Iainarchaeaceae</taxon>
        <taxon>Candidatus Iainarchaeum</taxon>
    </lineage>
</organism>
<proteinExistence type="inferred from homology"/>
<dbReference type="Gene3D" id="3.30.450.380">
    <property type="match status" value="1"/>
</dbReference>
<evidence type="ECO:0000313" key="3">
    <source>
        <dbReference type="EMBL" id="HIH10054.1"/>
    </source>
</evidence>
<dbReference type="SUPFAM" id="SSF52540">
    <property type="entry name" value="P-loop containing nucleoside triphosphate hydrolases"/>
    <property type="match status" value="1"/>
</dbReference>
<gene>
    <name evidence="3" type="ORF">HA254_05305</name>
</gene>
<dbReference type="InterPro" id="IPR027417">
    <property type="entry name" value="P-loop_NTPase"/>
</dbReference>
<dbReference type="InterPro" id="IPR001482">
    <property type="entry name" value="T2SS/T4SS_dom"/>
</dbReference>
<dbReference type="Gene3D" id="3.40.50.300">
    <property type="entry name" value="P-loop containing nucleotide triphosphate hydrolases"/>
    <property type="match status" value="1"/>
</dbReference>
<dbReference type="EMBL" id="DUGC01000081">
    <property type="protein sequence ID" value="HIH10054.1"/>
    <property type="molecule type" value="Genomic_DNA"/>
</dbReference>
<dbReference type="PANTHER" id="PTHR30486">
    <property type="entry name" value="TWITCHING MOTILITY PROTEIN PILT"/>
    <property type="match status" value="1"/>
</dbReference>
<comment type="similarity">
    <text evidence="1">Belongs to the GSP E family.</text>
</comment>
<dbReference type="Pfam" id="PF00437">
    <property type="entry name" value="T2SSE"/>
    <property type="match status" value="1"/>
</dbReference>
<dbReference type="Proteomes" id="UP000565078">
    <property type="component" value="Unassembled WGS sequence"/>
</dbReference>
<sequence>MVFEPASETEQAELALGWGIISIAGPHISKFFSRGHQRDIAQLNSGKKIYIIRAIPQLSAQEAKLLAKIIHEYRAMPRSCYLRPQEILESYCTKNFLEIEDGQKEYLCRALANACHAQGILTELLADESLEEIAVIGTGRSKPVYVFDSSFGWLETNVYFSCVQEIKDTVNSMAGAIGRRVTLQKPLLNAYLPGGERLNACTEPAALAGAAVTIRKFKSSPLTPSDIIQSGCAGEGEMAFLWMALQADCSALVCGNTGSGKTTLLNSLFSFIPSEERIVIVEETPEINIPQRHCVKLAVAEGIDLSVQQLITNTLRMRPDRVVVGEVRSREEAGAFIDTLLAGQGKGCYATFHAQSATDCLRRLSALGVHEIDLEALDLIITQRRWSVYSGGQAREERKMTQICESEAGKPGKLALREIFRYSFKEKEFMCVKKPQRAYEKIMRAFSLSYNELESELQRRAQFLLSHRGEGHEQFFSAIQGYAGQDAQA</sequence>